<protein>
    <recommendedName>
        <fullName evidence="1">NAD(P)-binding domain-containing protein</fullName>
    </recommendedName>
</protein>
<dbReference type="GO" id="GO:0016646">
    <property type="term" value="F:oxidoreductase activity, acting on the CH-NH group of donors, NAD or NADP as acceptor"/>
    <property type="evidence" value="ECO:0007669"/>
    <property type="project" value="TreeGrafter"/>
</dbReference>
<dbReference type="PANTHER" id="PTHR43355">
    <property type="entry name" value="FLAVIN REDUCTASE (NADPH)"/>
    <property type="match status" value="1"/>
</dbReference>
<sequence length="205" mass="22855">MHIALFGATGRVGTVFLHKALEEGHHVTALVRDATKLATHPNLTLIVGDAKVYEDIEKTATKADIILSSLSTDQTTTLTDSMKHMIAVCLKLQINRIVSIGTAGILDSRLEPGKLRYDSVESRRSKKFAAEEHAKTFYMLQQTTLDWTLVCPTALPMGERLGNYRVEADLLPEEGKRISVYDTADFTYKVMTEHLFSKKRVGIAY</sequence>
<dbReference type="AlphaFoldDB" id="A0A433RX61"/>
<dbReference type="Pfam" id="PF13460">
    <property type="entry name" value="NAD_binding_10"/>
    <property type="match status" value="1"/>
</dbReference>
<dbReference type="InterPro" id="IPR036291">
    <property type="entry name" value="NAD(P)-bd_dom_sf"/>
</dbReference>
<proteinExistence type="predicted"/>
<evidence type="ECO:0000313" key="2">
    <source>
        <dbReference type="EMBL" id="RUS57863.1"/>
    </source>
</evidence>
<dbReference type="RefSeq" id="WP_126989575.1">
    <property type="nucleotide sequence ID" value="NZ_JTFC01000010.1"/>
</dbReference>
<dbReference type="Gene3D" id="3.40.50.720">
    <property type="entry name" value="NAD(P)-binding Rossmann-like Domain"/>
    <property type="match status" value="1"/>
</dbReference>
<accession>A0A433RX61</accession>
<keyword evidence="3" id="KW-1185">Reference proteome</keyword>
<comment type="caution">
    <text evidence="2">The sequence shown here is derived from an EMBL/GenBank/DDBJ whole genome shotgun (WGS) entry which is preliminary data.</text>
</comment>
<dbReference type="OrthoDB" id="9785372at2"/>
<organism evidence="2 3">
    <name type="scientific">Candidatus Kurthia intestinigallinarum</name>
    <dbReference type="NCBI Taxonomy" id="1562256"/>
    <lineage>
        <taxon>Bacteria</taxon>
        <taxon>Bacillati</taxon>
        <taxon>Bacillota</taxon>
        <taxon>Bacilli</taxon>
        <taxon>Bacillales</taxon>
        <taxon>Caryophanaceae</taxon>
        <taxon>Kurthia</taxon>
    </lineage>
</organism>
<dbReference type="InterPro" id="IPR016040">
    <property type="entry name" value="NAD(P)-bd_dom"/>
</dbReference>
<gene>
    <name evidence="2" type="ORF">QI30_03510</name>
</gene>
<dbReference type="PANTHER" id="PTHR43355:SF2">
    <property type="entry name" value="FLAVIN REDUCTASE (NADPH)"/>
    <property type="match status" value="1"/>
</dbReference>
<evidence type="ECO:0000313" key="3">
    <source>
        <dbReference type="Proteomes" id="UP000288623"/>
    </source>
</evidence>
<dbReference type="EMBL" id="JTFC01000010">
    <property type="protein sequence ID" value="RUS57863.1"/>
    <property type="molecule type" value="Genomic_DNA"/>
</dbReference>
<dbReference type="InterPro" id="IPR051606">
    <property type="entry name" value="Polyketide_Oxido-like"/>
</dbReference>
<dbReference type="SUPFAM" id="SSF51735">
    <property type="entry name" value="NAD(P)-binding Rossmann-fold domains"/>
    <property type="match status" value="1"/>
</dbReference>
<feature type="domain" description="NAD(P)-binding" evidence="1">
    <location>
        <begin position="7"/>
        <end position="193"/>
    </location>
</feature>
<dbReference type="Proteomes" id="UP000288623">
    <property type="component" value="Unassembled WGS sequence"/>
</dbReference>
<name>A0A433RX61_9BACL</name>
<evidence type="ECO:0000259" key="1">
    <source>
        <dbReference type="Pfam" id="PF13460"/>
    </source>
</evidence>
<reference evidence="2 3" key="1">
    <citation type="submission" date="2014-11" db="EMBL/GenBank/DDBJ databases">
        <title>Genome sequence and analysis of novel Kurthia sp.</title>
        <authorList>
            <person name="Lawson J.N."/>
            <person name="Gonzalez J.E."/>
            <person name="Rinauldi L."/>
            <person name="Xuan Z."/>
            <person name="Firman A."/>
            <person name="Shaddox L."/>
            <person name="Trudeau A."/>
            <person name="Shah S."/>
            <person name="Reiman D."/>
        </authorList>
    </citation>
    <scope>NUCLEOTIDE SEQUENCE [LARGE SCALE GENOMIC DNA]</scope>
    <source>
        <strain evidence="2 3">3B1D</strain>
    </source>
</reference>